<dbReference type="Proteomes" id="UP000784880">
    <property type="component" value="Unassembled WGS sequence"/>
</dbReference>
<dbReference type="SMART" id="SM00382">
    <property type="entry name" value="AAA"/>
    <property type="match status" value="1"/>
</dbReference>
<evidence type="ECO:0000313" key="5">
    <source>
        <dbReference type="EMBL" id="MBU9714788.1"/>
    </source>
</evidence>
<comment type="caution">
    <text evidence="5">The sequence shown here is derived from an EMBL/GenBank/DDBJ whole genome shotgun (WGS) entry which is preliminary data.</text>
</comment>
<gene>
    <name evidence="5" type="ORF">KS419_23875</name>
</gene>
<dbReference type="PROSITE" id="PS50893">
    <property type="entry name" value="ABC_TRANSPORTER_2"/>
    <property type="match status" value="1"/>
</dbReference>
<evidence type="ECO:0000259" key="4">
    <source>
        <dbReference type="PROSITE" id="PS50893"/>
    </source>
</evidence>
<name>A0ABS6JR60_9BACI</name>
<dbReference type="PANTHER" id="PTHR42711:SF18">
    <property type="entry name" value="ABC TRANSPORTER, ATP-BINDING PROTEIN"/>
    <property type="match status" value="1"/>
</dbReference>
<proteinExistence type="predicted"/>
<reference evidence="5 6" key="1">
    <citation type="submission" date="2021-06" db="EMBL/GenBank/DDBJ databases">
        <title>Bacillus sp. RD4P76, an endophyte from a halophyte.</title>
        <authorList>
            <person name="Sun J.-Q."/>
        </authorList>
    </citation>
    <scope>NUCLEOTIDE SEQUENCE [LARGE SCALE GENOMIC DNA]</scope>
    <source>
        <strain evidence="5 6">CGMCC 1.15917</strain>
    </source>
</reference>
<evidence type="ECO:0000256" key="3">
    <source>
        <dbReference type="ARBA" id="ARBA00022840"/>
    </source>
</evidence>
<keyword evidence="2" id="KW-0547">Nucleotide-binding</keyword>
<dbReference type="Pfam" id="PF00005">
    <property type="entry name" value="ABC_tran"/>
    <property type="match status" value="1"/>
</dbReference>
<evidence type="ECO:0000256" key="1">
    <source>
        <dbReference type="ARBA" id="ARBA00022448"/>
    </source>
</evidence>
<dbReference type="InterPro" id="IPR017871">
    <property type="entry name" value="ABC_transporter-like_CS"/>
</dbReference>
<keyword evidence="3 5" id="KW-0067">ATP-binding</keyword>
<organism evidence="5 6">
    <name type="scientific">Evansella tamaricis</name>
    <dbReference type="NCBI Taxonomy" id="2069301"/>
    <lineage>
        <taxon>Bacteria</taxon>
        <taxon>Bacillati</taxon>
        <taxon>Bacillota</taxon>
        <taxon>Bacilli</taxon>
        <taxon>Bacillales</taxon>
        <taxon>Bacillaceae</taxon>
        <taxon>Evansella</taxon>
    </lineage>
</organism>
<dbReference type="InterPro" id="IPR003593">
    <property type="entry name" value="AAA+_ATPase"/>
</dbReference>
<feature type="domain" description="ABC transporter" evidence="4">
    <location>
        <begin position="2"/>
        <end position="230"/>
    </location>
</feature>
<dbReference type="InterPro" id="IPR050763">
    <property type="entry name" value="ABC_transporter_ATP-binding"/>
</dbReference>
<dbReference type="EMBL" id="JAHQCS010000185">
    <property type="protein sequence ID" value="MBU9714788.1"/>
    <property type="molecule type" value="Genomic_DNA"/>
</dbReference>
<keyword evidence="6" id="KW-1185">Reference proteome</keyword>
<evidence type="ECO:0000313" key="6">
    <source>
        <dbReference type="Proteomes" id="UP000784880"/>
    </source>
</evidence>
<protein>
    <submittedName>
        <fullName evidence="5">ABC transporter ATP-binding protein</fullName>
    </submittedName>
</protein>
<evidence type="ECO:0000256" key="2">
    <source>
        <dbReference type="ARBA" id="ARBA00022741"/>
    </source>
</evidence>
<dbReference type="PROSITE" id="PS00211">
    <property type="entry name" value="ABC_TRANSPORTER_1"/>
    <property type="match status" value="1"/>
</dbReference>
<keyword evidence="1" id="KW-0813">Transport</keyword>
<accession>A0ABS6JR60</accession>
<dbReference type="CDD" id="cd03230">
    <property type="entry name" value="ABC_DR_subfamily_A"/>
    <property type="match status" value="1"/>
</dbReference>
<dbReference type="PANTHER" id="PTHR42711">
    <property type="entry name" value="ABC TRANSPORTER ATP-BINDING PROTEIN"/>
    <property type="match status" value="1"/>
</dbReference>
<dbReference type="GO" id="GO:0005524">
    <property type="term" value="F:ATP binding"/>
    <property type="evidence" value="ECO:0007669"/>
    <property type="project" value="UniProtKB-KW"/>
</dbReference>
<dbReference type="RefSeq" id="WP_217069613.1">
    <property type="nucleotide sequence ID" value="NZ_JAHQCS010000185.1"/>
</dbReference>
<dbReference type="InterPro" id="IPR003439">
    <property type="entry name" value="ABC_transporter-like_ATP-bd"/>
</dbReference>
<sequence length="284" mass="32146">MIQVKDLFFTYPGNTEPTIKNVNVTIPTGEIFGFLGPSGAGKSTLQKILIGVLKGYQGSVSVLHQDVNKATTDFYNTLGVAFETPNFYQKFTAKENLQFFQSFYEKEGESIEKLMEKVGLGDVLETRVSDFSKGMKMRLNVVRAFLHDPELIFLDEPTSGLDPLNVQKVRELIVQMKEAGKTIILNTHNMNVAEILCDRVAFIVDGEVKLIDSPDHLKNSYSQKEITVVFKEKGIEKQASFEMKHLGTQLEFQKILQQDQLVRINTNEKTLEDIFIEVTGRKLQ</sequence>